<evidence type="ECO:0000313" key="4">
    <source>
        <dbReference type="Proteomes" id="UP000186817"/>
    </source>
</evidence>
<dbReference type="PANTHER" id="PTHR31935">
    <property type="entry name" value="COILED-COIL DOMAIN-CONTAINING PROTEIN 13"/>
    <property type="match status" value="1"/>
</dbReference>
<dbReference type="AlphaFoldDB" id="A0A1Q9EYZ4"/>
<dbReference type="PANTHER" id="PTHR31935:SF1">
    <property type="entry name" value="COILED-COIL DOMAIN-CONTAINING PROTEIN 13"/>
    <property type="match status" value="1"/>
</dbReference>
<proteinExistence type="predicted"/>
<comment type="caution">
    <text evidence="3">The sequence shown here is derived from an EMBL/GenBank/DDBJ whole genome shotgun (WGS) entry which is preliminary data.</text>
</comment>
<organism evidence="3 4">
    <name type="scientific">Symbiodinium microadriaticum</name>
    <name type="common">Dinoflagellate</name>
    <name type="synonym">Zooxanthella microadriatica</name>
    <dbReference type="NCBI Taxonomy" id="2951"/>
    <lineage>
        <taxon>Eukaryota</taxon>
        <taxon>Sar</taxon>
        <taxon>Alveolata</taxon>
        <taxon>Dinophyceae</taxon>
        <taxon>Suessiales</taxon>
        <taxon>Symbiodiniaceae</taxon>
        <taxon>Symbiodinium</taxon>
    </lineage>
</organism>
<feature type="region of interest" description="Disordered" evidence="2">
    <location>
        <begin position="1"/>
        <end position="71"/>
    </location>
</feature>
<sequence length="859" mass="95936">MELEAHAELSGGGSDEDDDIARFERQCAMRAQAEGYLPDEAEANSDDEDTRVRQKQLVNGSGPPPANGGEWQEKCELLQDKWLGRVGLQNPQARRASMLFLESHPLPFYKAKNDLEMLRGEGLGPEDPQIALKQRLLDLTKKNRRLQVSVDGQRVRLQQLEAEAKRPKEEAKKLAEEMVMQNAALLYGEGGNVEDWKKKYLTTSNQLQQVRHELQELRTQTQKQKKVLLKELGTDESVQQAMAVADDPLAVQWKGRAAQIAQLQRQLKDFKDSATTLAPAAAAAAKNKANWELYATATPELSPGEAVAQAADKRREEFDRLQEEVEKLRQEQTEAASRAGLLESQLRDLKAHVQFLLRKSDDDDALVSQSDRAGGMLHESKFGVSGLWSLKDAEFQEAAGSDAALLQQNAELKAAQLERQAQIVLQLRSVEASVTERQLLERLRFLEAENAKQAQQADGRRNSPWILILISSKGEPPWHFRCTTAVGGSFNESSSSFRDHFRPTSVTAFFMMALSGLWLWLFGVCLGEASQSLRRECAIFTYLCNPSGEQFWTFMVIELPKDLGPYSQMSSLSMFLMRAFPMKETNDVSYEFKFDHVLTEIEEEDDKELAKANKKTKAKKLAKALSCLQQECGLTRPVQRGEVGLADRQSRQRAQHNTSDLASWGPSALALCATCDTAAHMTPALYAQSEQWKGPPCAYPPIEVVAKIFREWCKLLDLPTEPVPPPHVLQQLAQGGECLRSCIQFVSRSSEPHCIQQDEELADQRSQRAVNVLCLGLSGSQWYYPSLGDLLHLSCCELLGGLQPPSRGASHHICTALQRLLLTHEAEVVPALLYSHAPFLLLRSLDRPGCSELLQTLLG</sequence>
<name>A0A1Q9EYZ4_SYMMI</name>
<feature type="coiled-coil region" evidence="1">
    <location>
        <begin position="311"/>
        <end position="338"/>
    </location>
</feature>
<protein>
    <submittedName>
        <fullName evidence="3">Uncharacterized protein</fullName>
    </submittedName>
</protein>
<accession>A0A1Q9EYZ4</accession>
<dbReference type="EMBL" id="LSRX01000041">
    <property type="protein sequence ID" value="OLQ12583.1"/>
    <property type="molecule type" value="Genomic_DNA"/>
</dbReference>
<feature type="coiled-coil region" evidence="1">
    <location>
        <begin position="143"/>
        <end position="231"/>
    </location>
</feature>
<reference evidence="3 4" key="1">
    <citation type="submission" date="2016-02" db="EMBL/GenBank/DDBJ databases">
        <title>Genome analysis of coral dinoflagellate symbionts highlights evolutionary adaptations to a symbiotic lifestyle.</title>
        <authorList>
            <person name="Aranda M."/>
            <person name="Li Y."/>
            <person name="Liew Y.J."/>
            <person name="Baumgarten S."/>
            <person name="Simakov O."/>
            <person name="Wilson M."/>
            <person name="Piel J."/>
            <person name="Ashoor H."/>
            <person name="Bougouffa S."/>
            <person name="Bajic V.B."/>
            <person name="Ryu T."/>
            <person name="Ravasi T."/>
            <person name="Bayer T."/>
            <person name="Micklem G."/>
            <person name="Kim H."/>
            <person name="Bhak J."/>
            <person name="Lajeunesse T.C."/>
            <person name="Voolstra C.R."/>
        </authorList>
    </citation>
    <scope>NUCLEOTIDE SEQUENCE [LARGE SCALE GENOMIC DNA]</scope>
    <source>
        <strain evidence="3 4">CCMP2467</strain>
    </source>
</reference>
<evidence type="ECO:0000313" key="3">
    <source>
        <dbReference type="EMBL" id="OLQ12583.1"/>
    </source>
</evidence>
<feature type="coiled-coil region" evidence="1">
    <location>
        <begin position="407"/>
        <end position="456"/>
    </location>
</feature>
<evidence type="ECO:0000256" key="2">
    <source>
        <dbReference type="SAM" id="MobiDB-lite"/>
    </source>
</evidence>
<gene>
    <name evidence="3" type="ORF">AK812_SmicGene3493</name>
</gene>
<feature type="compositionally biased region" description="Acidic residues" evidence="2">
    <location>
        <begin position="37"/>
        <end position="49"/>
    </location>
</feature>
<dbReference type="OrthoDB" id="447106at2759"/>
<dbReference type="Proteomes" id="UP000186817">
    <property type="component" value="Unassembled WGS sequence"/>
</dbReference>
<keyword evidence="1" id="KW-0175">Coiled coil</keyword>
<dbReference type="InterPro" id="IPR038929">
    <property type="entry name" value="CCDC13"/>
</dbReference>
<keyword evidence="4" id="KW-1185">Reference proteome</keyword>
<evidence type="ECO:0000256" key="1">
    <source>
        <dbReference type="SAM" id="Coils"/>
    </source>
</evidence>